<dbReference type="GO" id="GO:0035091">
    <property type="term" value="F:phosphatidylinositol binding"/>
    <property type="evidence" value="ECO:0007669"/>
    <property type="project" value="TreeGrafter"/>
</dbReference>
<dbReference type="InterPro" id="IPR053227">
    <property type="entry name" value="TRPL-trafficking_regulator"/>
</dbReference>
<evidence type="ECO:0000313" key="2">
    <source>
        <dbReference type="EMBL" id="PJF18849.1"/>
    </source>
</evidence>
<dbReference type="EMBL" id="MTSL01000101">
    <property type="protein sequence ID" value="PJF18849.1"/>
    <property type="molecule type" value="Genomic_DNA"/>
</dbReference>
<dbReference type="PANTHER" id="PTHR34932">
    <property type="entry name" value="TRPL TRANSLOCATION DEFECT PROTEIN 14"/>
    <property type="match status" value="1"/>
</dbReference>
<accession>A0A2H9TMA5</accession>
<dbReference type="OrthoDB" id="6375174at2759"/>
<evidence type="ECO:0000259" key="1">
    <source>
        <dbReference type="Pfam" id="PF13521"/>
    </source>
</evidence>
<gene>
    <name evidence="2" type="ORF">PSACC_01398</name>
</gene>
<proteinExistence type="predicted"/>
<evidence type="ECO:0000313" key="3">
    <source>
        <dbReference type="Proteomes" id="UP000240830"/>
    </source>
</evidence>
<organism evidence="2 3">
    <name type="scientific">Paramicrosporidium saccamoebae</name>
    <dbReference type="NCBI Taxonomy" id="1246581"/>
    <lineage>
        <taxon>Eukaryota</taxon>
        <taxon>Fungi</taxon>
        <taxon>Fungi incertae sedis</taxon>
        <taxon>Cryptomycota</taxon>
        <taxon>Cryptomycota incertae sedis</taxon>
        <taxon>Paramicrosporidium</taxon>
    </lineage>
</organism>
<dbReference type="InterPro" id="IPR038727">
    <property type="entry name" value="NadR/Ttd14_AAA_dom"/>
</dbReference>
<dbReference type="SUPFAM" id="SSF55154">
    <property type="entry name" value="CYTH-like phosphatases"/>
    <property type="match status" value="1"/>
</dbReference>
<dbReference type="AlphaFoldDB" id="A0A2H9TMA5"/>
<dbReference type="GO" id="GO:0070300">
    <property type="term" value="F:phosphatidic acid binding"/>
    <property type="evidence" value="ECO:0007669"/>
    <property type="project" value="TreeGrafter"/>
</dbReference>
<reference evidence="2 3" key="1">
    <citation type="submission" date="2016-10" db="EMBL/GenBank/DDBJ databases">
        <title>The genome of Paramicrosporidium saccamoebae is the missing link in understanding Cryptomycota and Microsporidia evolution.</title>
        <authorList>
            <person name="Quandt C.A."/>
            <person name="Beaudet D."/>
            <person name="Corsaro D."/>
            <person name="Michel R."/>
            <person name="Corradi N."/>
            <person name="James T."/>
        </authorList>
    </citation>
    <scope>NUCLEOTIDE SEQUENCE [LARGE SCALE GENOMIC DNA]</scope>
    <source>
        <strain evidence="2 3">KSL3</strain>
    </source>
</reference>
<dbReference type="GO" id="GO:0005525">
    <property type="term" value="F:GTP binding"/>
    <property type="evidence" value="ECO:0007669"/>
    <property type="project" value="TreeGrafter"/>
</dbReference>
<dbReference type="Proteomes" id="UP000240830">
    <property type="component" value="Unassembled WGS sequence"/>
</dbReference>
<dbReference type="InterPro" id="IPR033469">
    <property type="entry name" value="CYTH-like_dom_sf"/>
</dbReference>
<protein>
    <recommendedName>
        <fullName evidence="1">NadR/Ttd14 AAA domain-containing protein</fullName>
    </recommendedName>
</protein>
<sequence length="322" mass="36441">MASILLSGGVDFSVLEPADGVSFQENLLRSMLTVERTFLDLAEASLRQGQHVMVVCDRGTMDASAFTSPQEWSSIKARIGMDEIQLRDERYDCVIHMRTAAFGAESYYSTSNHSCRSETVAQARYQCDRALTAWTGHPYLSIIDNSTDFEKKVQRTVAAVMRRCGIRDNALPGTVRSKWLVELTGDFSVPYRDFQVEHHILVAEPGTKTRLRKRGQDGAFVYTLATKQSHGELRRNLSSREYETLLLQADPAHCPIRKLRRCFVWEDQYYHLDYFADPGECIILMESQQPADKAPKTPPFINVKADVTLSQAYTLDALSLIK</sequence>
<dbReference type="Pfam" id="PF13521">
    <property type="entry name" value="AAA_28"/>
    <property type="match status" value="1"/>
</dbReference>
<dbReference type="Gene3D" id="2.40.320.10">
    <property type="entry name" value="Hypothetical Protein Pfu-838710-001"/>
    <property type="match status" value="1"/>
</dbReference>
<comment type="caution">
    <text evidence="2">The sequence shown here is derived from an EMBL/GenBank/DDBJ whole genome shotgun (WGS) entry which is preliminary data.</text>
</comment>
<dbReference type="PANTHER" id="PTHR34932:SF1">
    <property type="entry name" value="TRPL TRANSLOCATION DEFECT PROTEIN 14"/>
    <property type="match status" value="1"/>
</dbReference>
<keyword evidence="3" id="KW-1185">Reference proteome</keyword>
<name>A0A2H9TMA5_9FUNG</name>
<feature type="domain" description="NadR/Ttd14 AAA" evidence="1">
    <location>
        <begin position="31"/>
        <end position="151"/>
    </location>
</feature>